<dbReference type="InterPro" id="IPR052032">
    <property type="entry name" value="ATP-dep_AA_Ligase"/>
</dbReference>
<gene>
    <name evidence="6" type="ORF">QBL01_12115</name>
</gene>
<dbReference type="PANTHER" id="PTHR43585:SF2">
    <property type="entry name" value="ATP-GRASP ENZYME FSQD"/>
    <property type="match status" value="1"/>
</dbReference>
<keyword evidence="1" id="KW-0436">Ligase</keyword>
<organism evidence="6 7">
    <name type="scientific">Glaesserella parasuis</name>
    <name type="common">Haemophilus parasuis</name>
    <dbReference type="NCBI Taxonomy" id="738"/>
    <lineage>
        <taxon>Bacteria</taxon>
        <taxon>Pseudomonadati</taxon>
        <taxon>Pseudomonadota</taxon>
        <taxon>Gammaproteobacteria</taxon>
        <taxon>Pasteurellales</taxon>
        <taxon>Pasteurellaceae</taxon>
        <taxon>Glaesserella</taxon>
    </lineage>
</organism>
<protein>
    <recommendedName>
        <fullName evidence="5">ATP-grasp domain-containing protein</fullName>
    </recommendedName>
</protein>
<dbReference type="GO" id="GO:0016874">
    <property type="term" value="F:ligase activity"/>
    <property type="evidence" value="ECO:0007669"/>
    <property type="project" value="UniProtKB-KW"/>
</dbReference>
<dbReference type="Gene3D" id="3.30.470.20">
    <property type="entry name" value="ATP-grasp fold, B domain"/>
    <property type="match status" value="1"/>
</dbReference>
<evidence type="ECO:0000256" key="2">
    <source>
        <dbReference type="ARBA" id="ARBA00022741"/>
    </source>
</evidence>
<evidence type="ECO:0000256" key="3">
    <source>
        <dbReference type="ARBA" id="ARBA00022840"/>
    </source>
</evidence>
<dbReference type="InterPro" id="IPR011761">
    <property type="entry name" value="ATP-grasp"/>
</dbReference>
<dbReference type="EMBL" id="CP121769">
    <property type="protein sequence ID" value="WGE09933.1"/>
    <property type="molecule type" value="Genomic_DNA"/>
</dbReference>
<dbReference type="SUPFAM" id="SSF56059">
    <property type="entry name" value="Glutathione synthetase ATP-binding domain-like"/>
    <property type="match status" value="1"/>
</dbReference>
<accession>A0AAJ6ACL6</accession>
<dbReference type="RefSeq" id="WP_075606723.1">
    <property type="nucleotide sequence ID" value="NZ_CP054198.1"/>
</dbReference>
<dbReference type="Proteomes" id="UP001222296">
    <property type="component" value="Chromosome"/>
</dbReference>
<evidence type="ECO:0000259" key="5">
    <source>
        <dbReference type="PROSITE" id="PS50975"/>
    </source>
</evidence>
<feature type="domain" description="ATP-grasp" evidence="5">
    <location>
        <begin position="119"/>
        <end position="315"/>
    </location>
</feature>
<keyword evidence="2 4" id="KW-0547">Nucleotide-binding</keyword>
<evidence type="ECO:0000313" key="7">
    <source>
        <dbReference type="Proteomes" id="UP001222296"/>
    </source>
</evidence>
<sequence>MKLMIVLQNLVIFRSNWANLVSEDQHILLITSNTGLLSLGSNKPYFNHIIVSEPYSFENVSQNLSDFLSTHSYSLDNIRVLCNDEYLLPLAARVREHFNIIGDKLIDILKFTNKITMKEKIADQIKLPKYIQHTPQKYHSSESYLTEIINYLSLPIIAKPTNLAACDGVVKITSKEELEKWLLENKESENYELDEYVEGTLYHIDSIIQDNKVLSVFIGKYSSPVAEFLMGKPNGTILLSYEDKDYLKLIEFNQSVLNAMGNLPNCVTHLEVFINDKGEAVFLEIAARAAGGMIPQMYQKAFNLHIEEIHFKLQMEKDIYIPNSLNSYVAWLWFPKKEGKYLNKSAELLINSDYTTCWDVDEKTPQTEVSSIRDRIGGIMIENKDLYQLNKDFYWLCHHYEPYK</sequence>
<dbReference type="GO" id="GO:0005524">
    <property type="term" value="F:ATP binding"/>
    <property type="evidence" value="ECO:0007669"/>
    <property type="project" value="UniProtKB-UniRule"/>
</dbReference>
<evidence type="ECO:0000313" key="6">
    <source>
        <dbReference type="EMBL" id="WGE09933.1"/>
    </source>
</evidence>
<dbReference type="Gene3D" id="3.40.50.20">
    <property type="match status" value="1"/>
</dbReference>
<proteinExistence type="predicted"/>
<evidence type="ECO:0000256" key="1">
    <source>
        <dbReference type="ARBA" id="ARBA00022598"/>
    </source>
</evidence>
<evidence type="ECO:0000256" key="4">
    <source>
        <dbReference type="PROSITE-ProRule" id="PRU00409"/>
    </source>
</evidence>
<dbReference type="AlphaFoldDB" id="A0AAJ6ACL6"/>
<dbReference type="PROSITE" id="PS50975">
    <property type="entry name" value="ATP_GRASP"/>
    <property type="match status" value="1"/>
</dbReference>
<dbReference type="GO" id="GO:0046872">
    <property type="term" value="F:metal ion binding"/>
    <property type="evidence" value="ECO:0007669"/>
    <property type="project" value="InterPro"/>
</dbReference>
<reference evidence="6" key="1">
    <citation type="submission" date="2023-04" db="EMBL/GenBank/DDBJ databases">
        <title>Molecular characterization of the Integrative and Conjugative elements harboring multidrug-resistance gene from Glaesserella (Haemophilus) parasuis.</title>
        <authorList>
            <person name="Che Y."/>
            <person name="Zhou L."/>
        </authorList>
    </citation>
    <scope>NUCLEOTIDE SEQUENCE</scope>
    <source>
        <strain evidence="6">Z44</strain>
    </source>
</reference>
<dbReference type="PANTHER" id="PTHR43585">
    <property type="entry name" value="FUMIPYRROLE BIOSYNTHESIS PROTEIN C"/>
    <property type="match status" value="1"/>
</dbReference>
<keyword evidence="3 4" id="KW-0067">ATP-binding</keyword>
<name>A0AAJ6ACL6_GLAPU</name>